<keyword evidence="6" id="KW-0046">Antibiotic resistance</keyword>
<evidence type="ECO:0000313" key="7">
    <source>
        <dbReference type="EMBL" id="EFG10563.1"/>
    </source>
</evidence>
<dbReference type="KEGG" id="sclf:BB341_01060"/>
<dbReference type="RefSeq" id="WP_003956344.1">
    <property type="nucleotide sequence ID" value="NZ_CM000913.1"/>
</dbReference>
<dbReference type="OrthoDB" id="9804819at2"/>
<name>B5GWT9_STRCL</name>
<dbReference type="EMBL" id="CM000913">
    <property type="protein sequence ID" value="EFG10563.1"/>
    <property type="molecule type" value="Genomic_DNA"/>
</dbReference>
<evidence type="ECO:0000256" key="5">
    <source>
        <dbReference type="ARBA" id="ARBA00022840"/>
    </source>
</evidence>
<protein>
    <submittedName>
        <fullName evidence="7">Daunorubicin resistance ABC transporter ATPase subunit</fullName>
    </submittedName>
</protein>
<dbReference type="PANTHER" id="PTHR42711:SF5">
    <property type="entry name" value="ABC TRANSPORTER ATP-BINDING PROTEIN NATA"/>
    <property type="match status" value="1"/>
</dbReference>
<accession>B5GWT9</accession>
<evidence type="ECO:0000313" key="8">
    <source>
        <dbReference type="Proteomes" id="UP000002357"/>
    </source>
</evidence>
<dbReference type="PROSITE" id="PS50893">
    <property type="entry name" value="ABC_TRANSPORTER_2"/>
    <property type="match status" value="1"/>
</dbReference>
<sequence>MSEPRPGPPAVHVHDLVKRYKGMDRDAVHHLSFDIEQGAVIGLLGANGAGKTTLTKLLCGVTTPDRGSVRIFGADPAARGGRAKRAIGVVHQTGPFDMMLSALDNLRIAARFKGLRWRDTQESATGALHAFGLEKKADQLVFTLSGGELRRLQMIRALLGTPPLLILDEPSAGLDVTGRRQVWKLLADLRRQHGTTVLWTSHYVEELERNCRRVLIIHEGRLVEYAPPRTLAERFGGQIALVRPLSAHDTERLAGALGTRPDGHPLRVAVSDGRVEIAGRDMRTRLPSLLTRVTDLGIGIDTVEYRTPSLEDAFLALVGADR</sequence>
<comment type="subcellular location">
    <subcellularLocation>
        <location evidence="1">Cell membrane</location>
        <topology evidence="1">Peripheral membrane protein</topology>
    </subcellularLocation>
</comment>
<dbReference type="AlphaFoldDB" id="B5GWT9"/>
<dbReference type="Pfam" id="PF00005">
    <property type="entry name" value="ABC_tran"/>
    <property type="match status" value="1"/>
</dbReference>
<evidence type="ECO:0000256" key="6">
    <source>
        <dbReference type="ARBA" id="ARBA00023251"/>
    </source>
</evidence>
<dbReference type="CDD" id="cd03230">
    <property type="entry name" value="ABC_DR_subfamily_A"/>
    <property type="match status" value="1"/>
</dbReference>
<dbReference type="eggNOG" id="COG1131">
    <property type="taxonomic scope" value="Bacteria"/>
</dbReference>
<dbReference type="InterPro" id="IPR003593">
    <property type="entry name" value="AAA+_ATPase"/>
</dbReference>
<evidence type="ECO:0000256" key="1">
    <source>
        <dbReference type="ARBA" id="ARBA00004202"/>
    </source>
</evidence>
<dbReference type="InterPro" id="IPR003439">
    <property type="entry name" value="ABC_transporter-like_ATP-bd"/>
</dbReference>
<dbReference type="PROSITE" id="PS00211">
    <property type="entry name" value="ABC_TRANSPORTER_1"/>
    <property type="match status" value="1"/>
</dbReference>
<gene>
    <name evidence="7" type="ORF">SCLAV_5496</name>
</gene>
<keyword evidence="8" id="KW-1185">Reference proteome</keyword>
<dbReference type="GO" id="GO:0005886">
    <property type="term" value="C:plasma membrane"/>
    <property type="evidence" value="ECO:0007669"/>
    <property type="project" value="UniProtKB-SubCell"/>
</dbReference>
<dbReference type="Gene3D" id="3.40.50.300">
    <property type="entry name" value="P-loop containing nucleotide triphosphate hydrolases"/>
    <property type="match status" value="1"/>
</dbReference>
<dbReference type="GO" id="GO:0016887">
    <property type="term" value="F:ATP hydrolysis activity"/>
    <property type="evidence" value="ECO:0007669"/>
    <property type="project" value="InterPro"/>
</dbReference>
<dbReference type="SUPFAM" id="SSF52540">
    <property type="entry name" value="P-loop containing nucleoside triphosphate hydrolases"/>
    <property type="match status" value="1"/>
</dbReference>
<comment type="similarity">
    <text evidence="2">Belongs to the ABC transporter superfamily.</text>
</comment>
<dbReference type="GO" id="GO:0046677">
    <property type="term" value="P:response to antibiotic"/>
    <property type="evidence" value="ECO:0007669"/>
    <property type="project" value="UniProtKB-KW"/>
</dbReference>
<evidence type="ECO:0000256" key="4">
    <source>
        <dbReference type="ARBA" id="ARBA00022741"/>
    </source>
</evidence>
<keyword evidence="3" id="KW-0813">Transport</keyword>
<reference evidence="7 8" key="1">
    <citation type="journal article" date="2010" name="Genome Biol. Evol.">
        <title>The sequence of a 1.8-mb bacterial linear plasmid reveals a rich evolutionary reservoir of secondary metabolic pathways.</title>
        <authorList>
            <person name="Medema M.H."/>
            <person name="Trefzer A."/>
            <person name="Kovalchuk A."/>
            <person name="van den Berg M."/>
            <person name="Mueller U."/>
            <person name="Heijne W."/>
            <person name="Wu L."/>
            <person name="Alam M.T."/>
            <person name="Ronning C.M."/>
            <person name="Nierman W.C."/>
            <person name="Bovenberg R.A.L."/>
            <person name="Breitling R."/>
            <person name="Takano E."/>
        </authorList>
    </citation>
    <scope>NUCLEOTIDE SEQUENCE [LARGE SCALE GENOMIC DNA]</scope>
    <source>
        <strain evidence="8">ATCC 27064 / DSM 738 / JCM 4710 / NBRC 13307 / NCIMB 12785 / NRRL 3585 / VKM Ac-602</strain>
    </source>
</reference>
<dbReference type="STRING" id="1901.BB341_01060"/>
<dbReference type="InterPro" id="IPR050763">
    <property type="entry name" value="ABC_transporter_ATP-binding"/>
</dbReference>
<keyword evidence="5" id="KW-0067">ATP-binding</keyword>
<dbReference type="InterPro" id="IPR017871">
    <property type="entry name" value="ABC_transporter-like_CS"/>
</dbReference>
<organism evidence="7 8">
    <name type="scientific">Streptomyces clavuligerus</name>
    <dbReference type="NCBI Taxonomy" id="1901"/>
    <lineage>
        <taxon>Bacteria</taxon>
        <taxon>Bacillati</taxon>
        <taxon>Actinomycetota</taxon>
        <taxon>Actinomycetes</taxon>
        <taxon>Kitasatosporales</taxon>
        <taxon>Streptomycetaceae</taxon>
        <taxon>Streptomyces</taxon>
    </lineage>
</organism>
<proteinExistence type="inferred from homology"/>
<dbReference type="PANTHER" id="PTHR42711">
    <property type="entry name" value="ABC TRANSPORTER ATP-BINDING PROTEIN"/>
    <property type="match status" value="1"/>
</dbReference>
<dbReference type="GO" id="GO:0005524">
    <property type="term" value="F:ATP binding"/>
    <property type="evidence" value="ECO:0007669"/>
    <property type="project" value="UniProtKB-KW"/>
</dbReference>
<dbReference type="GeneID" id="93728112"/>
<dbReference type="SMART" id="SM00382">
    <property type="entry name" value="AAA"/>
    <property type="match status" value="1"/>
</dbReference>
<dbReference type="Proteomes" id="UP000002357">
    <property type="component" value="Chromosome"/>
</dbReference>
<evidence type="ECO:0000256" key="2">
    <source>
        <dbReference type="ARBA" id="ARBA00005417"/>
    </source>
</evidence>
<evidence type="ECO:0000256" key="3">
    <source>
        <dbReference type="ARBA" id="ARBA00022448"/>
    </source>
</evidence>
<dbReference type="InterPro" id="IPR027417">
    <property type="entry name" value="P-loop_NTPase"/>
</dbReference>
<keyword evidence="4" id="KW-0547">Nucleotide-binding</keyword>